<sequence>MHRFQLPSVISRTGKQSRLCAGARRIYAPAIPTCWLDEFADATTVVPDDEIMQHRHVALLELIQKHIRQSDLLGLAEKLAELLVKGCANNSQMKALFNYMLQCGERLVLLNFFTRLHNTFLNIRRN</sequence>
<reference evidence="2 3" key="1">
    <citation type="submission" date="2019-07" db="EMBL/GenBank/DDBJ databases">
        <authorList>
            <person name="Brisse S."/>
            <person name="Rodrigues C."/>
            <person name="Thorpe H."/>
        </authorList>
    </citation>
    <scope>NUCLEOTIDE SEQUENCE [LARGE SCALE GENOMIC DNA]</scope>
    <source>
        <strain evidence="2">SB6422</strain>
    </source>
</reference>
<protein>
    <recommendedName>
        <fullName evidence="1">Transposase (putative) YhgA-like domain-containing protein</fullName>
    </recommendedName>
</protein>
<organism evidence="2 3">
    <name type="scientific">Klebsiella huaxiensis</name>
    <dbReference type="NCBI Taxonomy" id="2153354"/>
    <lineage>
        <taxon>Bacteria</taxon>
        <taxon>Pseudomonadati</taxon>
        <taxon>Pseudomonadota</taxon>
        <taxon>Gammaproteobacteria</taxon>
        <taxon>Enterobacterales</taxon>
        <taxon>Enterobacteriaceae</taxon>
        <taxon>Klebsiella/Raoultella group</taxon>
        <taxon>Klebsiella</taxon>
    </lineage>
</organism>
<evidence type="ECO:0000259" key="1">
    <source>
        <dbReference type="Pfam" id="PF04754"/>
    </source>
</evidence>
<accession>A0A564KN36</accession>
<dbReference type="AlphaFoldDB" id="A0A564KN36"/>
<name>A0A564KN36_9ENTR</name>
<dbReference type="EMBL" id="CABGGW010000023">
    <property type="protein sequence ID" value="VUS70591.1"/>
    <property type="molecule type" value="Genomic_DNA"/>
</dbReference>
<evidence type="ECO:0000313" key="3">
    <source>
        <dbReference type="Proteomes" id="UP000317374"/>
    </source>
</evidence>
<gene>
    <name evidence="2" type="ORF">SB6422_01814</name>
</gene>
<dbReference type="Pfam" id="PF04754">
    <property type="entry name" value="Transposase_31"/>
    <property type="match status" value="1"/>
</dbReference>
<feature type="domain" description="Transposase (putative) YhgA-like" evidence="1">
    <location>
        <begin position="44"/>
        <end position="93"/>
    </location>
</feature>
<dbReference type="PANTHER" id="PTHR34611">
    <property type="match status" value="1"/>
</dbReference>
<dbReference type="PANTHER" id="PTHR34611:SF2">
    <property type="entry name" value="INACTIVE RECOMBINATION-PROMOTING NUCLEASE-LIKE PROTEIN RPNE-RELATED"/>
    <property type="match status" value="1"/>
</dbReference>
<dbReference type="Proteomes" id="UP000317374">
    <property type="component" value="Unassembled WGS sequence"/>
</dbReference>
<dbReference type="InterPro" id="IPR006842">
    <property type="entry name" value="Transposase_31"/>
</dbReference>
<evidence type="ECO:0000313" key="2">
    <source>
        <dbReference type="EMBL" id="VUS70591.1"/>
    </source>
</evidence>
<dbReference type="GO" id="GO:0006310">
    <property type="term" value="P:DNA recombination"/>
    <property type="evidence" value="ECO:0007669"/>
    <property type="project" value="TreeGrafter"/>
</dbReference>
<proteinExistence type="predicted"/>
<dbReference type="GO" id="GO:1990238">
    <property type="term" value="F:double-stranded DNA endonuclease activity"/>
    <property type="evidence" value="ECO:0007669"/>
    <property type="project" value="TreeGrafter"/>
</dbReference>
<dbReference type="InterPro" id="IPR051699">
    <property type="entry name" value="Rpn/YhgA-like_nuclease"/>
</dbReference>